<evidence type="ECO:0000313" key="2">
    <source>
        <dbReference type="EMBL" id="TWS24574.1"/>
    </source>
</evidence>
<dbReference type="Pfam" id="PF13338">
    <property type="entry name" value="AbiEi_4"/>
    <property type="match status" value="1"/>
</dbReference>
<evidence type="ECO:0000259" key="1">
    <source>
        <dbReference type="Pfam" id="PF13338"/>
    </source>
</evidence>
<comment type="caution">
    <text evidence="2">The sequence shown here is derived from an EMBL/GenBank/DDBJ whole genome shotgun (WGS) entry which is preliminary data.</text>
</comment>
<dbReference type="AlphaFoldDB" id="A0A5C5RPK4"/>
<proteinExistence type="predicted"/>
<accession>A0A5C5RPK4</accession>
<dbReference type="Proteomes" id="UP000319375">
    <property type="component" value="Unassembled WGS sequence"/>
</dbReference>
<dbReference type="OrthoDB" id="3356078at2"/>
<name>A0A5C5RPK4_9ACTN</name>
<gene>
    <name evidence="2" type="ORF">FK530_23860</name>
</gene>
<sequence length="241" mass="25928">MSQKDVEELAVDLALDQWGFVTTAQLVARGATTVQVRRLVQAGVLERRAQGLHRLVRFPDDAHELEHEAYIGLDPTRTLSERIRDSAPPVVARGATAAALHSGIGDIPADRIEFAVPAARKTRLADVQLHTQPLEPDDWTIVDGMHVTTVERTITDLARDHAGDGGHLASVVKDALWFGLTRYSAVAAALDPVAESWGFATGRAFLDDLVTMDGAISKTSVEMVRAALAAGVLQLDDLIAS</sequence>
<dbReference type="EMBL" id="VIGX01000033">
    <property type="protein sequence ID" value="TWS24574.1"/>
    <property type="molecule type" value="Genomic_DNA"/>
</dbReference>
<reference evidence="2 3" key="1">
    <citation type="submission" date="2019-06" db="EMBL/GenBank/DDBJ databases">
        <title>Tsukamurella conjunctivitidis sp. nov., Tsukamurella assacharolytica sp. nov. and Tsukamurella sputae sp. nov. isolated from patients with conjunctivitis, bacteraemia (lymphoma) and respiratory infection (sputum) in Hong Kong.</title>
        <authorList>
            <person name="Teng J.L.L."/>
            <person name="Lee H.H."/>
            <person name="Fong J.Y.H."/>
            <person name="Fok K.M.N."/>
            <person name="Lau S.K.P."/>
            <person name="Woo P.C.Y."/>
        </authorList>
    </citation>
    <scope>NUCLEOTIDE SEQUENCE [LARGE SCALE GENOMIC DNA]</scope>
    <source>
        <strain evidence="2 3">HKU72</strain>
    </source>
</reference>
<dbReference type="RefSeq" id="WP_114514619.1">
    <property type="nucleotide sequence ID" value="NZ_VIGX01000033.1"/>
</dbReference>
<dbReference type="InterPro" id="IPR025159">
    <property type="entry name" value="AbiEi_N"/>
</dbReference>
<protein>
    <recommendedName>
        <fullName evidence="1">AbiEi antitoxin N-terminal domain-containing protein</fullName>
    </recommendedName>
</protein>
<feature type="domain" description="AbiEi antitoxin N-terminal" evidence="1">
    <location>
        <begin position="10"/>
        <end position="55"/>
    </location>
</feature>
<evidence type="ECO:0000313" key="3">
    <source>
        <dbReference type="Proteomes" id="UP000319375"/>
    </source>
</evidence>
<organism evidence="2 3">
    <name type="scientific">Tsukamurella conjunctivitidis</name>
    <dbReference type="NCBI Taxonomy" id="2592068"/>
    <lineage>
        <taxon>Bacteria</taxon>
        <taxon>Bacillati</taxon>
        <taxon>Actinomycetota</taxon>
        <taxon>Actinomycetes</taxon>
        <taxon>Mycobacteriales</taxon>
        <taxon>Tsukamurellaceae</taxon>
        <taxon>Tsukamurella</taxon>
    </lineage>
</organism>
<keyword evidence="3" id="KW-1185">Reference proteome</keyword>